<dbReference type="Proteomes" id="UP000634136">
    <property type="component" value="Unassembled WGS sequence"/>
</dbReference>
<name>A0A834WAD6_9FABA</name>
<feature type="region of interest" description="Disordered" evidence="1">
    <location>
        <begin position="1"/>
        <end position="20"/>
    </location>
</feature>
<accession>A0A834WAD6</accession>
<evidence type="ECO:0000256" key="1">
    <source>
        <dbReference type="SAM" id="MobiDB-lite"/>
    </source>
</evidence>
<protein>
    <submittedName>
        <fullName evidence="2">Uncharacterized protein</fullName>
    </submittedName>
</protein>
<evidence type="ECO:0000313" key="3">
    <source>
        <dbReference type="Proteomes" id="UP000634136"/>
    </source>
</evidence>
<comment type="caution">
    <text evidence="2">The sequence shown here is derived from an EMBL/GenBank/DDBJ whole genome shotgun (WGS) entry which is preliminary data.</text>
</comment>
<organism evidence="2 3">
    <name type="scientific">Senna tora</name>
    <dbReference type="NCBI Taxonomy" id="362788"/>
    <lineage>
        <taxon>Eukaryota</taxon>
        <taxon>Viridiplantae</taxon>
        <taxon>Streptophyta</taxon>
        <taxon>Embryophyta</taxon>
        <taxon>Tracheophyta</taxon>
        <taxon>Spermatophyta</taxon>
        <taxon>Magnoliopsida</taxon>
        <taxon>eudicotyledons</taxon>
        <taxon>Gunneridae</taxon>
        <taxon>Pentapetalae</taxon>
        <taxon>rosids</taxon>
        <taxon>fabids</taxon>
        <taxon>Fabales</taxon>
        <taxon>Fabaceae</taxon>
        <taxon>Caesalpinioideae</taxon>
        <taxon>Cassia clade</taxon>
        <taxon>Senna</taxon>
    </lineage>
</organism>
<gene>
    <name evidence="2" type="ORF">G2W53_036582</name>
</gene>
<sequence length="20" mass="2299">MATPMEIVEARQPRIRGETL</sequence>
<dbReference type="EMBL" id="JAAIUW010000011">
    <property type="protein sequence ID" value="KAF7809839.1"/>
    <property type="molecule type" value="Genomic_DNA"/>
</dbReference>
<keyword evidence="3" id="KW-1185">Reference proteome</keyword>
<dbReference type="AlphaFoldDB" id="A0A834WAD6"/>
<reference evidence="2" key="1">
    <citation type="submission" date="2020-09" db="EMBL/GenBank/DDBJ databases">
        <title>Genome-Enabled Discovery of Anthraquinone Biosynthesis in Senna tora.</title>
        <authorList>
            <person name="Kang S.-H."/>
            <person name="Pandey R.P."/>
            <person name="Lee C.-M."/>
            <person name="Sim J.-S."/>
            <person name="Jeong J.-T."/>
            <person name="Choi B.-S."/>
            <person name="Jung M."/>
            <person name="Ginzburg D."/>
            <person name="Zhao K."/>
            <person name="Won S.Y."/>
            <person name="Oh T.-J."/>
            <person name="Yu Y."/>
            <person name="Kim N.-H."/>
            <person name="Lee O.R."/>
            <person name="Lee T.-H."/>
            <person name="Bashyal P."/>
            <person name="Kim T.-S."/>
            <person name="Lee W.-H."/>
            <person name="Kawkins C."/>
            <person name="Kim C.-K."/>
            <person name="Kim J.S."/>
            <person name="Ahn B.O."/>
            <person name="Rhee S.Y."/>
            <person name="Sohng J.K."/>
        </authorList>
    </citation>
    <scope>NUCLEOTIDE SEQUENCE</scope>
    <source>
        <tissue evidence="2">Leaf</tissue>
    </source>
</reference>
<proteinExistence type="predicted"/>
<evidence type="ECO:0000313" key="2">
    <source>
        <dbReference type="EMBL" id="KAF7809839.1"/>
    </source>
</evidence>
<feature type="compositionally biased region" description="Basic and acidic residues" evidence="1">
    <location>
        <begin position="8"/>
        <end position="20"/>
    </location>
</feature>